<protein>
    <submittedName>
        <fullName evidence="1">Uncharacterized protein</fullName>
    </submittedName>
</protein>
<dbReference type="EMBL" id="WITJ01000020">
    <property type="protein sequence ID" value="MQW40480.1"/>
    <property type="molecule type" value="Genomic_DNA"/>
</dbReference>
<evidence type="ECO:0000313" key="1">
    <source>
        <dbReference type="EMBL" id="MQW40480.1"/>
    </source>
</evidence>
<comment type="caution">
    <text evidence="1">The sequence shown here is derived from an EMBL/GenBank/DDBJ whole genome shotgun (WGS) entry which is preliminary data.</text>
</comment>
<keyword evidence="2" id="KW-1185">Reference proteome</keyword>
<reference evidence="1 2" key="1">
    <citation type="submission" date="2019-10" db="EMBL/GenBank/DDBJ databases">
        <authorList>
            <person name="Dong K."/>
        </authorList>
    </citation>
    <scope>NUCLEOTIDE SEQUENCE [LARGE SCALE GENOMIC DNA]</scope>
    <source>
        <strain evidence="1 2">DSM 28960</strain>
    </source>
</reference>
<evidence type="ECO:0000313" key="2">
    <source>
        <dbReference type="Proteomes" id="UP000439550"/>
    </source>
</evidence>
<dbReference type="AlphaFoldDB" id="A0A7X2D2V2"/>
<dbReference type="RefSeq" id="WP_153497110.1">
    <property type="nucleotide sequence ID" value="NZ_CAXYUY010000006.1"/>
</dbReference>
<proteinExistence type="predicted"/>
<dbReference type="Proteomes" id="UP000439550">
    <property type="component" value="Unassembled WGS sequence"/>
</dbReference>
<gene>
    <name evidence="1" type="ORF">GHI93_11175</name>
</gene>
<accession>A0A7X2D2V2</accession>
<sequence>MKISIKKLSFKNKLLLIVAAFTVTNAISVINSTPAKAMGVTYLGTKEVKVTRLETILYHGNVWVTISDNWSNAVEIHYTHGVHRITTSH</sequence>
<organism evidence="1 2">
    <name type="scientific">Lactococcus hircilactis</name>
    <dbReference type="NCBI Taxonomy" id="1494462"/>
    <lineage>
        <taxon>Bacteria</taxon>
        <taxon>Bacillati</taxon>
        <taxon>Bacillota</taxon>
        <taxon>Bacilli</taxon>
        <taxon>Lactobacillales</taxon>
        <taxon>Streptococcaceae</taxon>
        <taxon>Lactococcus</taxon>
    </lineage>
</organism>
<name>A0A7X2D2V2_9LACT</name>